<feature type="region of interest" description="Disordered" evidence="1">
    <location>
        <begin position="1"/>
        <end position="101"/>
    </location>
</feature>
<accession>A0A2N5S5T4</accession>
<dbReference type="Proteomes" id="UP000235388">
    <property type="component" value="Unassembled WGS sequence"/>
</dbReference>
<reference evidence="2 3" key="1">
    <citation type="submission" date="2017-11" db="EMBL/GenBank/DDBJ databases">
        <title>De novo assembly and phasing of dikaryotic genomes from two isolates of Puccinia coronata f. sp. avenae, the causal agent of oat crown rust.</title>
        <authorList>
            <person name="Miller M.E."/>
            <person name="Zhang Y."/>
            <person name="Omidvar V."/>
            <person name="Sperschneider J."/>
            <person name="Schwessinger B."/>
            <person name="Raley C."/>
            <person name="Palmer J.M."/>
            <person name="Garnica D."/>
            <person name="Upadhyaya N."/>
            <person name="Rathjen J."/>
            <person name="Taylor J.M."/>
            <person name="Park R.F."/>
            <person name="Dodds P.N."/>
            <person name="Hirsch C.D."/>
            <person name="Kianian S.F."/>
            <person name="Figueroa M."/>
        </authorList>
    </citation>
    <scope>NUCLEOTIDE SEQUENCE [LARGE SCALE GENOMIC DNA]</scope>
    <source>
        <strain evidence="2">12NC29</strain>
    </source>
</reference>
<dbReference type="OrthoDB" id="10617184at2759"/>
<evidence type="ECO:0000256" key="1">
    <source>
        <dbReference type="SAM" id="MobiDB-lite"/>
    </source>
</evidence>
<feature type="compositionally biased region" description="Polar residues" evidence="1">
    <location>
        <begin position="41"/>
        <end position="58"/>
    </location>
</feature>
<feature type="compositionally biased region" description="Pro residues" evidence="1">
    <location>
        <begin position="132"/>
        <end position="142"/>
    </location>
</feature>
<dbReference type="AlphaFoldDB" id="A0A2N5S5T4"/>
<protein>
    <submittedName>
        <fullName evidence="2">Uncharacterized protein</fullName>
    </submittedName>
</protein>
<evidence type="ECO:0000313" key="3">
    <source>
        <dbReference type="Proteomes" id="UP000235388"/>
    </source>
</evidence>
<comment type="caution">
    <text evidence="2">The sequence shown here is derived from an EMBL/GenBank/DDBJ whole genome shotgun (WGS) entry which is preliminary data.</text>
</comment>
<organism evidence="2 3">
    <name type="scientific">Puccinia coronata f. sp. avenae</name>
    <dbReference type="NCBI Taxonomy" id="200324"/>
    <lineage>
        <taxon>Eukaryota</taxon>
        <taxon>Fungi</taxon>
        <taxon>Dikarya</taxon>
        <taxon>Basidiomycota</taxon>
        <taxon>Pucciniomycotina</taxon>
        <taxon>Pucciniomycetes</taxon>
        <taxon>Pucciniales</taxon>
        <taxon>Pucciniaceae</taxon>
        <taxon>Puccinia</taxon>
    </lineage>
</organism>
<gene>
    <name evidence="2" type="ORF">PCANC_24533</name>
</gene>
<keyword evidence="3" id="KW-1185">Reference proteome</keyword>
<sequence>MTAQQQRDGTALPFLTSGINPSTSKQSNNWKDKHETPPHSSPQIQQLPPQTNFTQQHIPTPAASASSIPPHMRHPQPPPDISFSSSNPTIQPPHNISPMTNINDLPKIPCFHVPANHPMFIEYFNKNSAPKTPSPESRPPPHQSTYHCQEQLYNAVEENQTRRQGEEDRKITATTINAAVNQIRDRDRLLADGSNFRKWNRRVQELAHQFLYDPDFFTKRCVNTHSEKVGQAILISSVDPSLEDEISLFTTCVDIFSNISTRFSSICRSTQIALFMKLLQLDPESFPTVSAFATKLRDTIAEFKSLNLTINNDSIIGLVMQMNLRDGPVKEDFVRKVEQNIALTHYTRPLVLMISSRSSTSVNSKFLFPIQKFQLLLSFRPRLPHTILLLQYQLLKPLNFMIPLSRSMTTLLKVATVTFAANQATDSPDSPNLYNQSSGYQPYCPIVVSPNFLPYGAPYPYQYNPYSPLTNVQPSSTPRQQITFPKSQNPNQQQYELYKPNYVKRPNPVAALNVDVGTVEDEIAEL</sequence>
<feature type="compositionally biased region" description="Polar residues" evidence="1">
    <location>
        <begin position="82"/>
        <end position="101"/>
    </location>
</feature>
<name>A0A2N5S5T4_9BASI</name>
<proteinExistence type="predicted"/>
<feature type="region of interest" description="Disordered" evidence="1">
    <location>
        <begin position="126"/>
        <end position="145"/>
    </location>
</feature>
<dbReference type="STRING" id="200324.A0A2N5S5T4"/>
<evidence type="ECO:0000313" key="2">
    <source>
        <dbReference type="EMBL" id="PLW08569.1"/>
    </source>
</evidence>
<feature type="compositionally biased region" description="Polar residues" evidence="1">
    <location>
        <begin position="17"/>
        <end position="29"/>
    </location>
</feature>
<feature type="compositionally biased region" description="Low complexity" evidence="1">
    <location>
        <begin position="61"/>
        <end position="70"/>
    </location>
</feature>
<dbReference type="EMBL" id="PGCJ01001153">
    <property type="protein sequence ID" value="PLW08569.1"/>
    <property type="molecule type" value="Genomic_DNA"/>
</dbReference>